<organism evidence="2 3">
    <name type="scientific">Tumebacillus lacus</name>
    <dbReference type="NCBI Taxonomy" id="2995335"/>
    <lineage>
        <taxon>Bacteria</taxon>
        <taxon>Bacillati</taxon>
        <taxon>Bacillota</taxon>
        <taxon>Bacilli</taxon>
        <taxon>Bacillales</taxon>
        <taxon>Alicyclobacillaceae</taxon>
        <taxon>Tumebacillus</taxon>
    </lineage>
</organism>
<keyword evidence="3" id="KW-1185">Reference proteome</keyword>
<evidence type="ECO:0000256" key="1">
    <source>
        <dbReference type="SAM" id="MobiDB-lite"/>
    </source>
</evidence>
<dbReference type="EMBL" id="JAPMLT010000011">
    <property type="protein sequence ID" value="MCX7571504.1"/>
    <property type="molecule type" value="Genomic_DNA"/>
</dbReference>
<protein>
    <submittedName>
        <fullName evidence="2">Stage III sporulation protein AG</fullName>
    </submittedName>
</protein>
<evidence type="ECO:0000313" key="3">
    <source>
        <dbReference type="Proteomes" id="UP001208017"/>
    </source>
</evidence>
<dbReference type="Proteomes" id="UP001208017">
    <property type="component" value="Unassembled WGS sequence"/>
</dbReference>
<dbReference type="InterPro" id="IPR014195">
    <property type="entry name" value="Spore_III_AG"/>
</dbReference>
<evidence type="ECO:0000313" key="2">
    <source>
        <dbReference type="EMBL" id="MCX7571504.1"/>
    </source>
</evidence>
<name>A0ABT3X9T0_9BACL</name>
<comment type="caution">
    <text evidence="2">The sequence shown here is derived from an EMBL/GenBank/DDBJ whole genome shotgun (WGS) entry which is preliminary data.</text>
</comment>
<gene>
    <name evidence="2" type="primary">spoIIIAG</name>
    <name evidence="2" type="ORF">OS242_16265</name>
</gene>
<proteinExistence type="predicted"/>
<sequence>MEKMNAKVQTLIKNKKMLWVLGSLGVLLLFNPLTFFTGQSTGGQQLPTSQAQATVTNSSQASMAEYEKIYEQRLTDILSTVRGVSEPSVMVTIDSSEEVVYAMNHQGSKQQAQEGDNKGGTRGTTSFDESNNIVLTKQNGADKPLVVKTIKPRVRGVVVTAKGAEDVKVQALITEAVQRSLEVPPHKISILPKKANQ</sequence>
<dbReference type="NCBIfam" id="TIGR02830">
    <property type="entry name" value="spore_III_AG"/>
    <property type="match status" value="1"/>
</dbReference>
<dbReference type="RefSeq" id="WP_267152753.1">
    <property type="nucleotide sequence ID" value="NZ_JAPMLT010000011.1"/>
</dbReference>
<feature type="region of interest" description="Disordered" evidence="1">
    <location>
        <begin position="106"/>
        <end position="128"/>
    </location>
</feature>
<accession>A0ABT3X9T0</accession>
<reference evidence="2 3" key="1">
    <citation type="submission" date="2022-11" db="EMBL/GenBank/DDBJ databases">
        <title>Study of microbial diversity in lake waters.</title>
        <authorList>
            <person name="Zhang J."/>
        </authorList>
    </citation>
    <scope>NUCLEOTIDE SEQUENCE [LARGE SCALE GENOMIC DNA]</scope>
    <source>
        <strain evidence="2 3">DT12</strain>
    </source>
</reference>